<keyword evidence="11" id="KW-1185">Reference proteome</keyword>
<dbReference type="GO" id="GO:0098552">
    <property type="term" value="C:side of membrane"/>
    <property type="evidence" value="ECO:0007669"/>
    <property type="project" value="UniProtKB-KW"/>
</dbReference>
<dbReference type="PANTHER" id="PTHR32077">
    <property type="entry name" value="FASCICLIN-LIKE ARABINOGALACTAN PROTEIN"/>
    <property type="match status" value="1"/>
</dbReference>
<keyword evidence="3" id="KW-1003">Cell membrane</keyword>
<keyword evidence="6" id="KW-0472">Membrane</keyword>
<evidence type="ECO:0000313" key="10">
    <source>
        <dbReference type="EMBL" id="KAJ4829210.1"/>
    </source>
</evidence>
<comment type="caution">
    <text evidence="10">The sequence shown here is derived from an EMBL/GenBank/DDBJ whole genome shotgun (WGS) entry which is preliminary data.</text>
</comment>
<reference evidence="10" key="1">
    <citation type="submission" date="2022-02" db="EMBL/GenBank/DDBJ databases">
        <authorList>
            <person name="Henning P.M."/>
            <person name="McCubbin A.G."/>
            <person name="Shore J.S."/>
        </authorList>
    </citation>
    <scope>NUCLEOTIDE SEQUENCE</scope>
    <source>
        <strain evidence="10">F60SS</strain>
        <tissue evidence="10">Leaves</tissue>
    </source>
</reference>
<evidence type="ECO:0000256" key="4">
    <source>
        <dbReference type="ARBA" id="ARBA00022622"/>
    </source>
</evidence>
<feature type="compositionally biased region" description="Pro residues" evidence="8">
    <location>
        <begin position="31"/>
        <end position="43"/>
    </location>
</feature>
<keyword evidence="4" id="KW-0336">GPI-anchor</keyword>
<dbReference type="Pfam" id="PF02469">
    <property type="entry name" value="Fasciclin"/>
    <property type="match status" value="1"/>
</dbReference>
<dbReference type="GO" id="GO:0009834">
    <property type="term" value="P:plant-type secondary cell wall biogenesis"/>
    <property type="evidence" value="ECO:0007669"/>
    <property type="project" value="TreeGrafter"/>
</dbReference>
<dbReference type="GO" id="GO:0005886">
    <property type="term" value="C:plasma membrane"/>
    <property type="evidence" value="ECO:0007669"/>
    <property type="project" value="UniProtKB-SubCell"/>
</dbReference>
<dbReference type="AlphaFoldDB" id="A0A9Q0FD02"/>
<feature type="domain" description="FAS1" evidence="9">
    <location>
        <begin position="51"/>
        <end position="193"/>
    </location>
</feature>
<evidence type="ECO:0000256" key="6">
    <source>
        <dbReference type="ARBA" id="ARBA00023136"/>
    </source>
</evidence>
<evidence type="ECO:0000256" key="1">
    <source>
        <dbReference type="ARBA" id="ARBA00004609"/>
    </source>
</evidence>
<dbReference type="PANTHER" id="PTHR32077:SF46">
    <property type="entry name" value="FAS1 DOMAIN-CONTAINING PROTEIN"/>
    <property type="match status" value="1"/>
</dbReference>
<evidence type="ECO:0000259" key="9">
    <source>
        <dbReference type="PROSITE" id="PS50213"/>
    </source>
</evidence>
<comment type="subcellular location">
    <subcellularLocation>
        <location evidence="1">Cell membrane</location>
        <topology evidence="1">Lipid-anchor</topology>
        <topology evidence="1">GPI-anchor</topology>
    </subcellularLocation>
</comment>
<evidence type="ECO:0000313" key="11">
    <source>
        <dbReference type="Proteomes" id="UP001141552"/>
    </source>
</evidence>
<evidence type="ECO:0000256" key="5">
    <source>
        <dbReference type="ARBA" id="ARBA00022729"/>
    </source>
</evidence>
<proteinExistence type="inferred from homology"/>
<keyword evidence="4" id="KW-0325">Glycoprotein</keyword>
<dbReference type="InterPro" id="IPR045003">
    <property type="entry name" value="FLA_A"/>
</dbReference>
<dbReference type="InterPro" id="IPR036378">
    <property type="entry name" value="FAS1_dom_sf"/>
</dbReference>
<dbReference type="PROSITE" id="PS50213">
    <property type="entry name" value="FAS1"/>
    <property type="match status" value="1"/>
</dbReference>
<reference evidence="10" key="2">
    <citation type="journal article" date="2023" name="Plants (Basel)">
        <title>Annotation of the Turnera subulata (Passifloraceae) Draft Genome Reveals the S-Locus Evolved after the Divergence of Turneroideae from Passifloroideae in a Stepwise Manner.</title>
        <authorList>
            <person name="Henning P.M."/>
            <person name="Roalson E.H."/>
            <person name="Mir W."/>
            <person name="McCubbin A.G."/>
            <person name="Shore J.S."/>
        </authorList>
    </citation>
    <scope>NUCLEOTIDE SEQUENCE</scope>
    <source>
        <strain evidence="10">F60SS</strain>
    </source>
</reference>
<evidence type="ECO:0000256" key="7">
    <source>
        <dbReference type="ARBA" id="ARBA00024686"/>
    </source>
</evidence>
<accession>A0A9Q0FD02</accession>
<dbReference type="Gene3D" id="2.30.180.10">
    <property type="entry name" value="FAS1 domain"/>
    <property type="match status" value="1"/>
</dbReference>
<evidence type="ECO:0000256" key="3">
    <source>
        <dbReference type="ARBA" id="ARBA00022475"/>
    </source>
</evidence>
<sequence>MTSNAVVLGQAPAKSPAAAPPAKAPSSSASPPAPAPPSPPRKSPPAAVTEPTDTIKVLLKANRFISFIRLMKSTHVDTQLYSQLNSSTDGITMFAPNDNAFASLRPGSLDALDDREKLAFVQFHILPRFLSTSGFQTLSNPVKTLAGSDSRFPLTITTTDNSVTISTGIIKTSVVNTVYTDKQVAIYEVSKVLIPKDLFPPPPASAPAKLNTESPVVPAADASGGAMRFALEHYNVRAFLGVATLVGAIFGL</sequence>
<comment type="function">
    <text evidence="7">May be a cell surface adhesion protein.</text>
</comment>
<dbReference type="InterPro" id="IPR000782">
    <property type="entry name" value="FAS1_domain"/>
</dbReference>
<organism evidence="10 11">
    <name type="scientific">Turnera subulata</name>
    <dbReference type="NCBI Taxonomy" id="218843"/>
    <lineage>
        <taxon>Eukaryota</taxon>
        <taxon>Viridiplantae</taxon>
        <taxon>Streptophyta</taxon>
        <taxon>Embryophyta</taxon>
        <taxon>Tracheophyta</taxon>
        <taxon>Spermatophyta</taxon>
        <taxon>Magnoliopsida</taxon>
        <taxon>eudicotyledons</taxon>
        <taxon>Gunneridae</taxon>
        <taxon>Pentapetalae</taxon>
        <taxon>rosids</taxon>
        <taxon>fabids</taxon>
        <taxon>Malpighiales</taxon>
        <taxon>Passifloraceae</taxon>
        <taxon>Turnera</taxon>
    </lineage>
</organism>
<keyword evidence="5" id="KW-0732">Signal</keyword>
<evidence type="ECO:0000256" key="8">
    <source>
        <dbReference type="SAM" id="MobiDB-lite"/>
    </source>
</evidence>
<protein>
    <recommendedName>
        <fullName evidence="9">FAS1 domain-containing protein</fullName>
    </recommendedName>
</protein>
<dbReference type="SMART" id="SM00554">
    <property type="entry name" value="FAS1"/>
    <property type="match status" value="1"/>
</dbReference>
<keyword evidence="4" id="KW-0449">Lipoprotein</keyword>
<dbReference type="EMBL" id="JAKUCV010005956">
    <property type="protein sequence ID" value="KAJ4829210.1"/>
    <property type="molecule type" value="Genomic_DNA"/>
</dbReference>
<dbReference type="Proteomes" id="UP001141552">
    <property type="component" value="Unassembled WGS sequence"/>
</dbReference>
<feature type="region of interest" description="Disordered" evidence="8">
    <location>
        <begin position="1"/>
        <end position="49"/>
    </location>
</feature>
<comment type="similarity">
    <text evidence="2">Belongs to the fasciclin-like AGP family.</text>
</comment>
<name>A0A9Q0FD02_9ROSI</name>
<dbReference type="SUPFAM" id="SSF82153">
    <property type="entry name" value="FAS1 domain"/>
    <property type="match status" value="1"/>
</dbReference>
<gene>
    <name evidence="10" type="ORF">Tsubulata_024518</name>
</gene>
<dbReference type="OrthoDB" id="286301at2759"/>
<evidence type="ECO:0000256" key="2">
    <source>
        <dbReference type="ARBA" id="ARBA00007843"/>
    </source>
</evidence>